<feature type="region of interest" description="Disordered" evidence="1">
    <location>
        <begin position="22"/>
        <end position="72"/>
    </location>
</feature>
<dbReference type="EMBL" id="PPXC01000004">
    <property type="protein sequence ID" value="POH74392.1"/>
    <property type="molecule type" value="Genomic_DNA"/>
</dbReference>
<dbReference type="OrthoDB" id="4950237at2"/>
<organism evidence="2 3">
    <name type="scientific">Arthrobacter glacialis</name>
    <dbReference type="NCBI Taxonomy" id="1664"/>
    <lineage>
        <taxon>Bacteria</taxon>
        <taxon>Bacillati</taxon>
        <taxon>Actinomycetota</taxon>
        <taxon>Actinomycetes</taxon>
        <taxon>Micrococcales</taxon>
        <taxon>Micrococcaceae</taxon>
        <taxon>Arthrobacter</taxon>
    </lineage>
</organism>
<proteinExistence type="predicted"/>
<dbReference type="RefSeq" id="WP_103465101.1">
    <property type="nucleotide sequence ID" value="NZ_PPXB01000015.1"/>
</dbReference>
<dbReference type="Proteomes" id="UP000237061">
    <property type="component" value="Unassembled WGS sequence"/>
</dbReference>
<feature type="compositionally biased region" description="Basic and acidic residues" evidence="1">
    <location>
        <begin position="26"/>
        <end position="41"/>
    </location>
</feature>
<dbReference type="AlphaFoldDB" id="A0A2S3ZZQ4"/>
<name>A0A2S3ZZQ4_ARTGL</name>
<evidence type="ECO:0000313" key="3">
    <source>
        <dbReference type="Proteomes" id="UP000237061"/>
    </source>
</evidence>
<feature type="compositionally biased region" description="Basic and acidic residues" evidence="1">
    <location>
        <begin position="48"/>
        <end position="72"/>
    </location>
</feature>
<reference evidence="2 3" key="1">
    <citation type="submission" date="2018-01" db="EMBL/GenBank/DDBJ databases">
        <title>Arthrobacter sp. nov., from glaciers in China.</title>
        <authorList>
            <person name="Liu Q."/>
            <person name="Xin Y.-H."/>
        </authorList>
    </citation>
    <scope>NUCLEOTIDE SEQUENCE [LARGE SCALE GENOMIC DNA]</scope>
    <source>
        <strain evidence="2 3">HLT2-12-2</strain>
    </source>
</reference>
<protein>
    <submittedName>
        <fullName evidence="2">Uncharacterized protein</fullName>
    </submittedName>
</protein>
<evidence type="ECO:0000256" key="1">
    <source>
        <dbReference type="SAM" id="MobiDB-lite"/>
    </source>
</evidence>
<comment type="caution">
    <text evidence="2">The sequence shown here is derived from an EMBL/GenBank/DDBJ whole genome shotgun (WGS) entry which is preliminary data.</text>
</comment>
<accession>A0A2S3ZZQ4</accession>
<sequence length="72" mass="8092">MASGEKFVDKLMHGTEKLKKVFGPADHGDMDAPVVHRHDASEDSSEEQLSHFEQETDSQGHHYAVRKEESAE</sequence>
<gene>
    <name evidence="2" type="ORF">CVS27_07320</name>
</gene>
<evidence type="ECO:0000313" key="2">
    <source>
        <dbReference type="EMBL" id="POH74392.1"/>
    </source>
</evidence>
<keyword evidence="3" id="KW-1185">Reference proteome</keyword>